<dbReference type="AlphaFoldDB" id="A0A0S3TB45"/>
<organism evidence="1 2">
    <name type="scientific">Vigna angularis var. angularis</name>
    <dbReference type="NCBI Taxonomy" id="157739"/>
    <lineage>
        <taxon>Eukaryota</taxon>
        <taxon>Viridiplantae</taxon>
        <taxon>Streptophyta</taxon>
        <taxon>Embryophyta</taxon>
        <taxon>Tracheophyta</taxon>
        <taxon>Spermatophyta</taxon>
        <taxon>Magnoliopsida</taxon>
        <taxon>eudicotyledons</taxon>
        <taxon>Gunneridae</taxon>
        <taxon>Pentapetalae</taxon>
        <taxon>rosids</taxon>
        <taxon>fabids</taxon>
        <taxon>Fabales</taxon>
        <taxon>Fabaceae</taxon>
        <taxon>Papilionoideae</taxon>
        <taxon>50 kb inversion clade</taxon>
        <taxon>NPAAA clade</taxon>
        <taxon>indigoferoid/millettioid clade</taxon>
        <taxon>Phaseoleae</taxon>
        <taxon>Vigna</taxon>
    </lineage>
</organism>
<accession>A0A0S3TB45</accession>
<feature type="non-terminal residue" evidence="1">
    <location>
        <position position="1"/>
    </location>
</feature>
<proteinExistence type="predicted"/>
<dbReference type="EMBL" id="AP015044">
    <property type="protein sequence ID" value="BAU02361.1"/>
    <property type="molecule type" value="Genomic_DNA"/>
</dbReference>
<evidence type="ECO:0000313" key="2">
    <source>
        <dbReference type="Proteomes" id="UP000291084"/>
    </source>
</evidence>
<reference evidence="1 2" key="1">
    <citation type="journal article" date="2015" name="Sci. Rep.">
        <title>The power of single molecule real-time sequencing technology in the de novo assembly of a eukaryotic genome.</title>
        <authorList>
            <person name="Sakai H."/>
            <person name="Naito K."/>
            <person name="Ogiso-Tanaka E."/>
            <person name="Takahashi Y."/>
            <person name="Iseki K."/>
            <person name="Muto C."/>
            <person name="Satou K."/>
            <person name="Teruya K."/>
            <person name="Shiroma A."/>
            <person name="Shimoji M."/>
            <person name="Hirano T."/>
            <person name="Itoh T."/>
            <person name="Kaga A."/>
            <person name="Tomooka N."/>
        </authorList>
    </citation>
    <scope>NUCLEOTIDE SEQUENCE [LARGE SCALE GENOMIC DNA]</scope>
    <source>
        <strain evidence="2">cv. Shumari</strain>
    </source>
</reference>
<dbReference type="Proteomes" id="UP000291084">
    <property type="component" value="Chromosome 11"/>
</dbReference>
<evidence type="ECO:0000313" key="1">
    <source>
        <dbReference type="EMBL" id="BAU02361.1"/>
    </source>
</evidence>
<protein>
    <submittedName>
        <fullName evidence="1">Uncharacterized protein</fullName>
    </submittedName>
</protein>
<keyword evidence="2" id="KW-1185">Reference proteome</keyword>
<gene>
    <name evidence="1" type="primary">Vigan.11G187300</name>
    <name evidence="1" type="ORF">VIGAN_11187300</name>
</gene>
<sequence>DVDQCSWNGNSSLQTLFPCVLMPMKKILLLHLSLSYCGSHMVLLDSLCCNQKGHCLSHCKKSPLIILTLSICARHPFLSSSLIS</sequence>
<name>A0A0S3TB45_PHAAN</name>